<gene>
    <name evidence="2" type="ORF">HX830_22440</name>
</gene>
<proteinExistence type="predicted"/>
<comment type="caution">
    <text evidence="2">The sequence shown here is derived from an EMBL/GenBank/DDBJ whole genome shotgun (WGS) entry which is preliminary data.</text>
</comment>
<evidence type="ECO:0000313" key="2">
    <source>
        <dbReference type="EMBL" id="NWB87632.1"/>
    </source>
</evidence>
<feature type="region of interest" description="Disordered" evidence="1">
    <location>
        <begin position="1"/>
        <end position="44"/>
    </location>
</feature>
<accession>A0A7Y8BUC6</accession>
<feature type="compositionally biased region" description="Basic and acidic residues" evidence="1">
    <location>
        <begin position="19"/>
        <end position="30"/>
    </location>
</feature>
<dbReference type="RefSeq" id="WP_177102709.1">
    <property type="nucleotide sequence ID" value="NZ_JACAQA010000019.1"/>
</dbReference>
<evidence type="ECO:0008006" key="4">
    <source>
        <dbReference type="Google" id="ProtNLM"/>
    </source>
</evidence>
<sequence length="142" mass="15520">MTKKITPDPPSIRNASSMADRDMYLRKVSDEPSNESEPAPANTPRLLDTLEFTCSKPVIPEAPYKPTLFAIQPGVNAQDALIYVSNLLETAELNGDEISLHINPVERALFWGMLHSVEVARAVVDALLEGSRAPDSVSPSFD</sequence>
<evidence type="ECO:0000256" key="1">
    <source>
        <dbReference type="SAM" id="MobiDB-lite"/>
    </source>
</evidence>
<evidence type="ECO:0000313" key="3">
    <source>
        <dbReference type="Proteomes" id="UP000522864"/>
    </source>
</evidence>
<dbReference type="AlphaFoldDB" id="A0A7Y8BUC6"/>
<dbReference type="EMBL" id="JACAQA010000019">
    <property type="protein sequence ID" value="NWB87632.1"/>
    <property type="molecule type" value="Genomic_DNA"/>
</dbReference>
<protein>
    <recommendedName>
        <fullName evidence="4">DUF3077 domain-containing protein</fullName>
    </recommendedName>
</protein>
<organism evidence="2 3">
    <name type="scientific">Pseudomonas gingeri</name>
    <dbReference type="NCBI Taxonomy" id="117681"/>
    <lineage>
        <taxon>Bacteria</taxon>
        <taxon>Pseudomonadati</taxon>
        <taxon>Pseudomonadota</taxon>
        <taxon>Gammaproteobacteria</taxon>
        <taxon>Pseudomonadales</taxon>
        <taxon>Pseudomonadaceae</taxon>
        <taxon>Pseudomonas</taxon>
    </lineage>
</organism>
<reference evidence="2 3" key="1">
    <citation type="submission" date="2020-04" db="EMBL/GenBank/DDBJ databases">
        <title>Molecular characterization of pseudomonads from Agaricus bisporus reveal novel blotch 2 pathogens in Western Europe.</title>
        <authorList>
            <person name="Taparia T."/>
            <person name="Krijger M."/>
            <person name="Haynes E."/>
            <person name="Elpinstone J.G."/>
            <person name="Noble R."/>
            <person name="Van Der Wolf J."/>
        </authorList>
    </citation>
    <scope>NUCLEOTIDE SEQUENCE [LARGE SCALE GENOMIC DNA]</scope>
    <source>
        <strain evidence="2 3">G9001</strain>
    </source>
</reference>
<name>A0A7Y8BUC6_9PSED</name>
<dbReference type="Proteomes" id="UP000522864">
    <property type="component" value="Unassembled WGS sequence"/>
</dbReference>